<organism evidence="15 16">
    <name type="scientific">Tupaia chinensis</name>
    <name type="common">Chinese tree shrew</name>
    <name type="synonym">Tupaia belangeri chinensis</name>
    <dbReference type="NCBI Taxonomy" id="246437"/>
    <lineage>
        <taxon>Eukaryota</taxon>
        <taxon>Metazoa</taxon>
        <taxon>Chordata</taxon>
        <taxon>Craniata</taxon>
        <taxon>Vertebrata</taxon>
        <taxon>Euteleostomi</taxon>
        <taxon>Mammalia</taxon>
        <taxon>Eutheria</taxon>
        <taxon>Euarchontoglires</taxon>
        <taxon>Scandentia</taxon>
        <taxon>Tupaiidae</taxon>
        <taxon>Tupaia</taxon>
    </lineage>
</organism>
<dbReference type="PANTHER" id="PTHR24300:SF302">
    <property type="entry name" value="CYTOCHROME P450"/>
    <property type="match status" value="1"/>
</dbReference>
<comment type="cofactor">
    <cofactor evidence="1 13">
        <name>heme</name>
        <dbReference type="ChEBI" id="CHEBI:30413"/>
    </cofactor>
</comment>
<evidence type="ECO:0000256" key="2">
    <source>
        <dbReference type="ARBA" id="ARBA00004174"/>
    </source>
</evidence>
<protein>
    <submittedName>
        <fullName evidence="15">Cytochrome P450 2J2</fullName>
    </submittedName>
</protein>
<dbReference type="PRINTS" id="PR00385">
    <property type="entry name" value="P450"/>
</dbReference>
<dbReference type="Proteomes" id="UP000011518">
    <property type="component" value="Unassembled WGS sequence"/>
</dbReference>
<dbReference type="GO" id="GO:0006805">
    <property type="term" value="P:xenobiotic metabolic process"/>
    <property type="evidence" value="ECO:0007669"/>
    <property type="project" value="TreeGrafter"/>
</dbReference>
<dbReference type="InterPro" id="IPR036396">
    <property type="entry name" value="Cyt_P450_sf"/>
</dbReference>
<gene>
    <name evidence="15" type="ORF">TREES_T100007636</name>
</gene>
<dbReference type="PANTHER" id="PTHR24300">
    <property type="entry name" value="CYTOCHROME P450 508A4-RELATED"/>
    <property type="match status" value="1"/>
</dbReference>
<dbReference type="InterPro" id="IPR002401">
    <property type="entry name" value="Cyt_P450_E_grp-I"/>
</dbReference>
<dbReference type="eggNOG" id="KOG0156">
    <property type="taxonomic scope" value="Eukaryota"/>
</dbReference>
<dbReference type="FunFam" id="1.10.630.10:FF:000238">
    <property type="entry name" value="Cytochrome P450 2A6"/>
    <property type="match status" value="1"/>
</dbReference>
<dbReference type="STRING" id="246437.L9KWW9"/>
<dbReference type="Pfam" id="PF00067">
    <property type="entry name" value="p450"/>
    <property type="match status" value="2"/>
</dbReference>
<feature type="binding site" description="axial binding residue" evidence="13">
    <location>
        <position position="307"/>
    </location>
    <ligand>
        <name>heme</name>
        <dbReference type="ChEBI" id="CHEBI:30413"/>
    </ligand>
    <ligandPart>
        <name>Fe</name>
        <dbReference type="ChEBI" id="CHEBI:18248"/>
    </ligandPart>
</feature>
<evidence type="ECO:0000256" key="14">
    <source>
        <dbReference type="RuleBase" id="RU000461"/>
    </source>
</evidence>
<evidence type="ECO:0000256" key="5">
    <source>
        <dbReference type="ARBA" id="ARBA00022617"/>
    </source>
</evidence>
<evidence type="ECO:0000256" key="11">
    <source>
        <dbReference type="ARBA" id="ARBA00023033"/>
    </source>
</evidence>
<keyword evidence="6 13" id="KW-0479">Metal-binding</keyword>
<keyword evidence="10 13" id="KW-0408">Iron</keyword>
<dbReference type="GO" id="GO:0006082">
    <property type="term" value="P:organic acid metabolic process"/>
    <property type="evidence" value="ECO:0007669"/>
    <property type="project" value="TreeGrafter"/>
</dbReference>
<keyword evidence="11 14" id="KW-0503">Monooxygenase</keyword>
<evidence type="ECO:0000256" key="3">
    <source>
        <dbReference type="ARBA" id="ARBA00004406"/>
    </source>
</evidence>
<dbReference type="InterPro" id="IPR001128">
    <property type="entry name" value="Cyt_P450"/>
</dbReference>
<reference evidence="16" key="1">
    <citation type="submission" date="2012-07" db="EMBL/GenBank/DDBJ databases">
        <title>Genome of the Chinese tree shrew, a rising model animal genetically related to primates.</title>
        <authorList>
            <person name="Zhang G."/>
            <person name="Fan Y."/>
            <person name="Yao Y."/>
            <person name="Huang Z."/>
        </authorList>
    </citation>
    <scope>NUCLEOTIDE SEQUENCE [LARGE SCALE GENOMIC DNA]</scope>
</reference>
<evidence type="ECO:0000256" key="4">
    <source>
        <dbReference type="ARBA" id="ARBA00010617"/>
    </source>
</evidence>
<evidence type="ECO:0000256" key="7">
    <source>
        <dbReference type="ARBA" id="ARBA00022824"/>
    </source>
</evidence>
<dbReference type="SUPFAM" id="SSF48264">
    <property type="entry name" value="Cytochrome P450"/>
    <property type="match status" value="1"/>
</dbReference>
<evidence type="ECO:0000256" key="13">
    <source>
        <dbReference type="PIRSR" id="PIRSR602401-1"/>
    </source>
</evidence>
<dbReference type="InParanoid" id="L9KWW9"/>
<keyword evidence="12" id="KW-0472">Membrane</keyword>
<evidence type="ECO:0000256" key="12">
    <source>
        <dbReference type="ARBA" id="ARBA00023136"/>
    </source>
</evidence>
<proteinExistence type="inferred from homology"/>
<dbReference type="GO" id="GO:0016712">
    <property type="term" value="F:oxidoreductase activity, acting on paired donors, with incorporation or reduction of molecular oxygen, reduced flavin or flavoprotein as one donor, and incorporation of one atom of oxygen"/>
    <property type="evidence" value="ECO:0007669"/>
    <property type="project" value="TreeGrafter"/>
</dbReference>
<comment type="similarity">
    <text evidence="4 14">Belongs to the cytochrome P450 family.</text>
</comment>
<dbReference type="Gene3D" id="1.10.630.10">
    <property type="entry name" value="Cytochrome P450"/>
    <property type="match status" value="2"/>
</dbReference>
<evidence type="ECO:0000256" key="8">
    <source>
        <dbReference type="ARBA" id="ARBA00022848"/>
    </source>
</evidence>
<dbReference type="EMBL" id="KB320679">
    <property type="protein sequence ID" value="ELW65657.1"/>
    <property type="molecule type" value="Genomic_DNA"/>
</dbReference>
<keyword evidence="16" id="KW-1185">Reference proteome</keyword>
<keyword evidence="5 13" id="KW-0349">Heme</keyword>
<sequence length="364" mass="41450">MGPKKVVVLSGYETVKDALVNHGDEFGERPQVPIFERIFEGKGIAFSNGETWKTMRRFSLTTLRNFGMGKRIIEDTIIEECQNLIRSFELHKGNPFETKTVMNASVANVIVSVLLGKRFDYQDFQLLRLLNLIDENVRLIGGPKIMEKDTSTTYFSNDNLVALVSNLFAAGTETTASTLRWGILLMMRYPEVQKKVYDEITKVVGSAQPRIAHRIQMPYTDAVVHEIQRFANILPTSLPYVTTTHVKFKNYYIPKGTEVITLLTSVLRDPTQWEKPDTFNPEHFLNSNGKFIKREAFLPFSVGRRKCAGESLAKMELFLFFTSLMQRFTFQPPPGVSHLDLDLTADIAFTTRPMPHKICALLRA</sequence>
<evidence type="ECO:0000313" key="15">
    <source>
        <dbReference type="EMBL" id="ELW65657.1"/>
    </source>
</evidence>
<keyword evidence="7" id="KW-0256">Endoplasmic reticulum</keyword>
<evidence type="ECO:0000256" key="1">
    <source>
        <dbReference type="ARBA" id="ARBA00001971"/>
    </source>
</evidence>
<dbReference type="AlphaFoldDB" id="L9KWW9"/>
<name>L9KWW9_TUPCH</name>
<dbReference type="GO" id="GO:0005506">
    <property type="term" value="F:iron ion binding"/>
    <property type="evidence" value="ECO:0007669"/>
    <property type="project" value="InterPro"/>
</dbReference>
<keyword evidence="9 14" id="KW-0560">Oxidoreductase</keyword>
<reference evidence="16" key="2">
    <citation type="journal article" date="2013" name="Nat. Commun.">
        <title>Genome of the Chinese tree shrew.</title>
        <authorList>
            <person name="Fan Y."/>
            <person name="Huang Z.Y."/>
            <person name="Cao C.C."/>
            <person name="Chen C.S."/>
            <person name="Chen Y.X."/>
            <person name="Fan D.D."/>
            <person name="He J."/>
            <person name="Hou H.L."/>
            <person name="Hu L."/>
            <person name="Hu X.T."/>
            <person name="Jiang X.T."/>
            <person name="Lai R."/>
            <person name="Lang Y.S."/>
            <person name="Liang B."/>
            <person name="Liao S.G."/>
            <person name="Mu D."/>
            <person name="Ma Y.Y."/>
            <person name="Niu Y.Y."/>
            <person name="Sun X.Q."/>
            <person name="Xia J.Q."/>
            <person name="Xiao J."/>
            <person name="Xiong Z.Q."/>
            <person name="Xu L."/>
            <person name="Yang L."/>
            <person name="Zhang Y."/>
            <person name="Zhao W."/>
            <person name="Zhao X.D."/>
            <person name="Zheng Y.T."/>
            <person name="Zhou J.M."/>
            <person name="Zhu Y.B."/>
            <person name="Zhang G.J."/>
            <person name="Wang J."/>
            <person name="Yao Y.G."/>
        </authorList>
    </citation>
    <scope>NUCLEOTIDE SEQUENCE [LARGE SCALE GENOMIC DNA]</scope>
</reference>
<evidence type="ECO:0000256" key="6">
    <source>
        <dbReference type="ARBA" id="ARBA00022723"/>
    </source>
</evidence>
<evidence type="ECO:0000256" key="10">
    <source>
        <dbReference type="ARBA" id="ARBA00023004"/>
    </source>
</evidence>
<dbReference type="PROSITE" id="PS00086">
    <property type="entry name" value="CYTOCHROME_P450"/>
    <property type="match status" value="1"/>
</dbReference>
<dbReference type="GO" id="GO:0005789">
    <property type="term" value="C:endoplasmic reticulum membrane"/>
    <property type="evidence" value="ECO:0007669"/>
    <property type="project" value="UniProtKB-SubCell"/>
</dbReference>
<dbReference type="GO" id="GO:0020037">
    <property type="term" value="F:heme binding"/>
    <property type="evidence" value="ECO:0007669"/>
    <property type="project" value="InterPro"/>
</dbReference>
<dbReference type="InterPro" id="IPR050182">
    <property type="entry name" value="Cytochrome_P450_fam2"/>
</dbReference>
<keyword evidence="8" id="KW-0492">Microsome</keyword>
<dbReference type="PRINTS" id="PR00463">
    <property type="entry name" value="EP450I"/>
</dbReference>
<evidence type="ECO:0000313" key="16">
    <source>
        <dbReference type="Proteomes" id="UP000011518"/>
    </source>
</evidence>
<accession>L9KWW9</accession>
<dbReference type="InterPro" id="IPR017972">
    <property type="entry name" value="Cyt_P450_CS"/>
</dbReference>
<evidence type="ECO:0000256" key="9">
    <source>
        <dbReference type="ARBA" id="ARBA00023002"/>
    </source>
</evidence>
<comment type="subcellular location">
    <subcellularLocation>
        <location evidence="3">Endoplasmic reticulum membrane</location>
        <topology evidence="3">Peripheral membrane protein</topology>
    </subcellularLocation>
    <subcellularLocation>
        <location evidence="2">Microsome membrane</location>
        <topology evidence="2">Peripheral membrane protein</topology>
    </subcellularLocation>
</comment>